<dbReference type="PROSITE" id="PS50043">
    <property type="entry name" value="HTH_LUXR_2"/>
    <property type="match status" value="1"/>
</dbReference>
<evidence type="ECO:0000256" key="4">
    <source>
        <dbReference type="SAM" id="MobiDB-lite"/>
    </source>
</evidence>
<dbReference type="SUPFAM" id="SSF46894">
    <property type="entry name" value="C-terminal effector domain of the bipartite response regulators"/>
    <property type="match status" value="1"/>
</dbReference>
<reference evidence="6" key="1">
    <citation type="submission" date="2021-01" db="EMBL/GenBank/DDBJ databases">
        <title>Whole genome shotgun sequence of Planosporangium mesophilum NBRC 109066.</title>
        <authorList>
            <person name="Komaki H."/>
            <person name="Tamura T."/>
        </authorList>
    </citation>
    <scope>NUCLEOTIDE SEQUENCE</scope>
    <source>
        <strain evidence="6">NBRC 109066</strain>
    </source>
</reference>
<proteinExistence type="predicted"/>
<name>A0A8J3THM8_9ACTN</name>
<dbReference type="InterPro" id="IPR027417">
    <property type="entry name" value="P-loop_NTPase"/>
</dbReference>
<dbReference type="InterPro" id="IPR000792">
    <property type="entry name" value="Tscrpt_reg_LuxR_C"/>
</dbReference>
<keyword evidence="1" id="KW-0805">Transcription regulation</keyword>
<gene>
    <name evidence="6" type="ORF">Pme01_44660</name>
</gene>
<evidence type="ECO:0000259" key="5">
    <source>
        <dbReference type="PROSITE" id="PS50043"/>
    </source>
</evidence>
<dbReference type="GO" id="GO:0003677">
    <property type="term" value="F:DNA binding"/>
    <property type="evidence" value="ECO:0007669"/>
    <property type="project" value="UniProtKB-KW"/>
</dbReference>
<dbReference type="Gene3D" id="1.10.10.10">
    <property type="entry name" value="Winged helix-like DNA-binding domain superfamily/Winged helix DNA-binding domain"/>
    <property type="match status" value="1"/>
</dbReference>
<dbReference type="EMBL" id="BOON01000043">
    <property type="protein sequence ID" value="GII24869.1"/>
    <property type="molecule type" value="Genomic_DNA"/>
</dbReference>
<sequence>MTLHTATEARLVLDHQSRAFLDAIEANPHAPMSVGIHAPGGYGKSVILRELARIYRRAGVTVINDWRDGLETADENCVLLVDDAHQLDEARLKELRHLVELRRHRLAIAYRPWPRPSILAELSEALKRDRAPLVLCPFTEEQTGTYLRLAHGAEPDPSMVTFVHAQTGGVPRFVDRLVRVLGTDPGGLPTETPQAAVIQFGADLDDLDDDVRRLLLAAATEVDLPVHLLSTLLSMDPDAVDEIVRAARATGLLGPGDRLPPIARRAVAALSPTTHRIAVWQRLAELQTQRGASVLPLARALLGAGAADASLAAVYETAGDEALTEEPALAAELFAIASAAGRPTTARQAVAAALAGDLDSALRLSDRLIAAQSSPERADGAAVAAVALTHRGQIGRSAELYRWSGTASSIAFSTIGYTATGHPEEFDRLLQSRPADGPPTLLASAALLMARGVRETLSGSPTTALSALVQASALLEPAGRAALLPDSPAALAALVALHSGEFDIAERVLDRAVTVRMGGVLMVRRHRLLQAWIQMVRGRTAVAAQMLASVTSGGRPLESRDLLFATALEMGIARRDSDLTALQRGWGHAHDAVVRHPVDLFTLLPLGEFVIAAARLGELSALMPYLRDARLLLERLGNPKLWATPLHWSALHAAIIAEEPTAVDDHVRILTAAAGHTRYGSVVAAAAESWVEVLHGVVDPEPVEAAARGLHGAGLSWDGARLAGQAAIRTSDRRAMTALLDCARMLQGRPTGPRATVQPAESAAAADTVTAPNEGRLSDREQEVADLVLAGMTYKQIGDRLFISAKTVEHHVARMRQRLNCSSRSELLATLRAMAAARTGGGSATVPWPRQPSR</sequence>
<keyword evidence="2" id="KW-0238">DNA-binding</keyword>
<dbReference type="InterPro" id="IPR036388">
    <property type="entry name" value="WH-like_DNA-bd_sf"/>
</dbReference>
<dbReference type="PROSITE" id="PS00622">
    <property type="entry name" value="HTH_LUXR_1"/>
    <property type="match status" value="1"/>
</dbReference>
<comment type="caution">
    <text evidence="6">The sequence shown here is derived from an EMBL/GenBank/DDBJ whole genome shotgun (WGS) entry which is preliminary data.</text>
</comment>
<dbReference type="InterPro" id="IPR016032">
    <property type="entry name" value="Sig_transdc_resp-reg_C-effctor"/>
</dbReference>
<evidence type="ECO:0000313" key="7">
    <source>
        <dbReference type="Proteomes" id="UP000599074"/>
    </source>
</evidence>
<dbReference type="Pfam" id="PF00196">
    <property type="entry name" value="GerE"/>
    <property type="match status" value="1"/>
</dbReference>
<dbReference type="AlphaFoldDB" id="A0A8J3THM8"/>
<dbReference type="SMART" id="SM00421">
    <property type="entry name" value="HTH_LUXR"/>
    <property type="match status" value="1"/>
</dbReference>
<feature type="region of interest" description="Disordered" evidence="4">
    <location>
        <begin position="750"/>
        <end position="773"/>
    </location>
</feature>
<dbReference type="CDD" id="cd06170">
    <property type="entry name" value="LuxR_C_like"/>
    <property type="match status" value="1"/>
</dbReference>
<feature type="domain" description="HTH luxR-type" evidence="5">
    <location>
        <begin position="770"/>
        <end position="835"/>
    </location>
</feature>
<dbReference type="Proteomes" id="UP000599074">
    <property type="component" value="Unassembled WGS sequence"/>
</dbReference>
<dbReference type="PRINTS" id="PR00038">
    <property type="entry name" value="HTHLUXR"/>
</dbReference>
<dbReference type="PANTHER" id="PTHR44688:SF16">
    <property type="entry name" value="DNA-BINDING TRANSCRIPTIONAL ACTIVATOR DEVR_DOSR"/>
    <property type="match status" value="1"/>
</dbReference>
<evidence type="ECO:0000256" key="3">
    <source>
        <dbReference type="ARBA" id="ARBA00023163"/>
    </source>
</evidence>
<accession>A0A8J3THM8</accession>
<keyword evidence="7" id="KW-1185">Reference proteome</keyword>
<protein>
    <submittedName>
        <fullName evidence="6">Helix-turn-helix transcriptional regulator</fullName>
    </submittedName>
</protein>
<dbReference type="SUPFAM" id="SSF52540">
    <property type="entry name" value="P-loop containing nucleoside triphosphate hydrolases"/>
    <property type="match status" value="1"/>
</dbReference>
<organism evidence="6 7">
    <name type="scientific">Planosporangium mesophilum</name>
    <dbReference type="NCBI Taxonomy" id="689768"/>
    <lineage>
        <taxon>Bacteria</taxon>
        <taxon>Bacillati</taxon>
        <taxon>Actinomycetota</taxon>
        <taxon>Actinomycetes</taxon>
        <taxon>Micromonosporales</taxon>
        <taxon>Micromonosporaceae</taxon>
        <taxon>Planosporangium</taxon>
    </lineage>
</organism>
<dbReference type="PANTHER" id="PTHR44688">
    <property type="entry name" value="DNA-BINDING TRANSCRIPTIONAL ACTIVATOR DEVR_DOSR"/>
    <property type="match status" value="1"/>
</dbReference>
<evidence type="ECO:0000256" key="2">
    <source>
        <dbReference type="ARBA" id="ARBA00023125"/>
    </source>
</evidence>
<dbReference type="RefSeq" id="WP_203935802.1">
    <property type="nucleotide sequence ID" value="NZ_BOON01000043.1"/>
</dbReference>
<evidence type="ECO:0000256" key="1">
    <source>
        <dbReference type="ARBA" id="ARBA00023015"/>
    </source>
</evidence>
<dbReference type="GO" id="GO:0006355">
    <property type="term" value="P:regulation of DNA-templated transcription"/>
    <property type="evidence" value="ECO:0007669"/>
    <property type="project" value="InterPro"/>
</dbReference>
<keyword evidence="3" id="KW-0804">Transcription</keyword>
<evidence type="ECO:0000313" key="6">
    <source>
        <dbReference type="EMBL" id="GII24869.1"/>
    </source>
</evidence>
<feature type="compositionally biased region" description="Low complexity" evidence="4">
    <location>
        <begin position="760"/>
        <end position="771"/>
    </location>
</feature>